<name>A0A932HX69_UNCTE</name>
<dbReference type="GO" id="GO:0003977">
    <property type="term" value="F:UDP-N-acetylglucosamine diphosphorylase activity"/>
    <property type="evidence" value="ECO:0007669"/>
    <property type="project" value="UniProtKB-EC"/>
</dbReference>
<evidence type="ECO:0000259" key="9">
    <source>
        <dbReference type="Pfam" id="PF12804"/>
    </source>
</evidence>
<evidence type="ECO:0000256" key="8">
    <source>
        <dbReference type="ARBA" id="ARBA00049628"/>
    </source>
</evidence>
<dbReference type="InterPro" id="IPR025877">
    <property type="entry name" value="MobA-like_NTP_Trfase"/>
</dbReference>
<comment type="function">
    <text evidence="8">Catalyzes the last two sequential reactions in the de novo biosynthetic pathway for UDP-N-acetylglucosamine (UDP-GlcNAc). The C-terminal domain catalyzes the transfer of acetyl group from acetyl coenzyme A to glucosamine-1-phosphate (GlcN-1-P) to produce N-acetylglucosamine-1-phosphate (GlcNAc-1-P), which is converted into UDP-GlcNAc by the transfer of uridine 5-monophosphate (from uridine 5-triphosphate), a reaction catalyzed by the N-terminal domain.</text>
</comment>
<comment type="similarity">
    <text evidence="2">In the N-terminal section; belongs to the N-acetylglucosamine-1-phosphate uridyltransferase family.</text>
</comment>
<protein>
    <submittedName>
        <fullName evidence="10">NTP transferase domain-containing protein</fullName>
    </submittedName>
</protein>
<keyword evidence="4" id="KW-0548">Nucleotidyltransferase</keyword>
<dbReference type="GO" id="GO:0019134">
    <property type="term" value="F:glucosamine-1-phosphate N-acetyltransferase activity"/>
    <property type="evidence" value="ECO:0007669"/>
    <property type="project" value="UniProtKB-EC"/>
</dbReference>
<dbReference type="InterPro" id="IPR029044">
    <property type="entry name" value="Nucleotide-diphossugar_trans"/>
</dbReference>
<comment type="catalytic activity">
    <reaction evidence="7">
        <text>N-acetyl-alpha-D-glucosamine 1-phosphate + UTP + H(+) = UDP-N-acetyl-alpha-D-glucosamine + diphosphate</text>
        <dbReference type="Rhea" id="RHEA:13509"/>
        <dbReference type="ChEBI" id="CHEBI:15378"/>
        <dbReference type="ChEBI" id="CHEBI:33019"/>
        <dbReference type="ChEBI" id="CHEBI:46398"/>
        <dbReference type="ChEBI" id="CHEBI:57705"/>
        <dbReference type="ChEBI" id="CHEBI:57776"/>
        <dbReference type="EC" id="2.7.7.23"/>
    </reaction>
</comment>
<comment type="caution">
    <text evidence="10">The sequence shown here is derived from an EMBL/GenBank/DDBJ whole genome shotgun (WGS) entry which is preliminary data.</text>
</comment>
<comment type="catalytic activity">
    <reaction evidence="6">
        <text>alpha-D-glucosamine 1-phosphate + acetyl-CoA = N-acetyl-alpha-D-glucosamine 1-phosphate + CoA + H(+)</text>
        <dbReference type="Rhea" id="RHEA:13725"/>
        <dbReference type="ChEBI" id="CHEBI:15378"/>
        <dbReference type="ChEBI" id="CHEBI:57287"/>
        <dbReference type="ChEBI" id="CHEBI:57288"/>
        <dbReference type="ChEBI" id="CHEBI:57776"/>
        <dbReference type="ChEBI" id="CHEBI:58516"/>
        <dbReference type="EC" id="2.3.1.157"/>
    </reaction>
</comment>
<dbReference type="EMBL" id="JACPUR010000007">
    <property type="protein sequence ID" value="MBI3126668.1"/>
    <property type="molecule type" value="Genomic_DNA"/>
</dbReference>
<dbReference type="InterPro" id="IPR050065">
    <property type="entry name" value="GlmU-like"/>
</dbReference>
<gene>
    <name evidence="10" type="ORF">HYZ11_03585</name>
</gene>
<evidence type="ECO:0000256" key="7">
    <source>
        <dbReference type="ARBA" id="ARBA00048493"/>
    </source>
</evidence>
<dbReference type="Proteomes" id="UP000782312">
    <property type="component" value="Unassembled WGS sequence"/>
</dbReference>
<keyword evidence="3 10" id="KW-0808">Transferase</keyword>
<sequence>MNARPPLAAVILAAGQGKRMGSPLAKVLHPVGGRPMVRHVAESARAAGASCIVVVVGHQAEAVRAAFGPEEADIRFALQAEQLGTGHAAAAGLAALGRSEGEVLLLCGDVPLLRPDTLRDLLERRREAGAAAAVLTAVVENPAGYGRVLRAAGPESAFLRVVEDADATEEERRAREINTGTYAFDLPYLASALPRLKAENRQGEYYLPDVLILALREGLAVVAHLVRNAEEALGVNTPQELNRANTLWKARKI</sequence>
<evidence type="ECO:0000256" key="6">
    <source>
        <dbReference type="ARBA" id="ARBA00048247"/>
    </source>
</evidence>
<evidence type="ECO:0000256" key="1">
    <source>
        <dbReference type="ARBA" id="ARBA00007707"/>
    </source>
</evidence>
<dbReference type="AlphaFoldDB" id="A0A932HX69"/>
<keyword evidence="5" id="KW-0012">Acyltransferase</keyword>
<feature type="domain" description="MobA-like NTP transferase" evidence="9">
    <location>
        <begin position="9"/>
        <end position="149"/>
    </location>
</feature>
<evidence type="ECO:0000256" key="4">
    <source>
        <dbReference type="ARBA" id="ARBA00022695"/>
    </source>
</evidence>
<dbReference type="SUPFAM" id="SSF53448">
    <property type="entry name" value="Nucleotide-diphospho-sugar transferases"/>
    <property type="match status" value="1"/>
</dbReference>
<dbReference type="PANTHER" id="PTHR43584">
    <property type="entry name" value="NUCLEOTIDYL TRANSFERASE"/>
    <property type="match status" value="1"/>
</dbReference>
<evidence type="ECO:0000256" key="3">
    <source>
        <dbReference type="ARBA" id="ARBA00022679"/>
    </source>
</evidence>
<dbReference type="PANTHER" id="PTHR43584:SF3">
    <property type="entry name" value="BIFUNCTIONAL PROTEIN GLMU"/>
    <property type="match status" value="1"/>
</dbReference>
<dbReference type="CDD" id="cd02540">
    <property type="entry name" value="GT2_GlmU_N_bac"/>
    <property type="match status" value="1"/>
</dbReference>
<dbReference type="Pfam" id="PF12804">
    <property type="entry name" value="NTP_transf_3"/>
    <property type="match status" value="1"/>
</dbReference>
<organism evidence="10 11">
    <name type="scientific">Tectimicrobiota bacterium</name>
    <dbReference type="NCBI Taxonomy" id="2528274"/>
    <lineage>
        <taxon>Bacteria</taxon>
        <taxon>Pseudomonadati</taxon>
        <taxon>Nitrospinota/Tectimicrobiota group</taxon>
        <taxon>Candidatus Tectimicrobiota</taxon>
    </lineage>
</organism>
<evidence type="ECO:0000313" key="10">
    <source>
        <dbReference type="EMBL" id="MBI3126668.1"/>
    </source>
</evidence>
<dbReference type="Gene3D" id="3.90.550.10">
    <property type="entry name" value="Spore Coat Polysaccharide Biosynthesis Protein SpsA, Chain A"/>
    <property type="match status" value="1"/>
</dbReference>
<accession>A0A932HX69</accession>
<reference evidence="10" key="1">
    <citation type="submission" date="2020-07" db="EMBL/GenBank/DDBJ databases">
        <title>Huge and variable diversity of episymbiotic CPR bacteria and DPANN archaea in groundwater ecosystems.</title>
        <authorList>
            <person name="He C.Y."/>
            <person name="Keren R."/>
            <person name="Whittaker M."/>
            <person name="Farag I.F."/>
            <person name="Doudna J."/>
            <person name="Cate J.H.D."/>
            <person name="Banfield J.F."/>
        </authorList>
    </citation>
    <scope>NUCLEOTIDE SEQUENCE</scope>
    <source>
        <strain evidence="10">NC_groundwater_763_Ag_S-0.2um_68_21</strain>
    </source>
</reference>
<evidence type="ECO:0000313" key="11">
    <source>
        <dbReference type="Proteomes" id="UP000782312"/>
    </source>
</evidence>
<evidence type="ECO:0000256" key="2">
    <source>
        <dbReference type="ARBA" id="ARBA00007947"/>
    </source>
</evidence>
<proteinExistence type="inferred from homology"/>
<evidence type="ECO:0000256" key="5">
    <source>
        <dbReference type="ARBA" id="ARBA00023315"/>
    </source>
</evidence>
<comment type="similarity">
    <text evidence="1">In the C-terminal section; belongs to the transferase hexapeptide repeat family.</text>
</comment>